<keyword evidence="6" id="KW-1015">Disulfide bond</keyword>
<evidence type="ECO:0000256" key="9">
    <source>
        <dbReference type="SAM" id="SignalP"/>
    </source>
</evidence>
<evidence type="ECO:0000256" key="7">
    <source>
        <dbReference type="PROSITE-ProRule" id="PRU00124"/>
    </source>
</evidence>
<dbReference type="SUPFAM" id="SSF57424">
    <property type="entry name" value="LDL receptor-like module"/>
    <property type="match status" value="2"/>
</dbReference>
<keyword evidence="10" id="KW-0449">Lipoprotein</keyword>
<feature type="chain" id="PRO_5042175191" evidence="9">
    <location>
        <begin position="34"/>
        <end position="520"/>
    </location>
</feature>
<proteinExistence type="predicted"/>
<evidence type="ECO:0000256" key="5">
    <source>
        <dbReference type="ARBA" id="ARBA00023136"/>
    </source>
</evidence>
<accession>A0AAD4R991</accession>
<protein>
    <submittedName>
        <fullName evidence="10">Low-density lipoprotein receptor domain class A domain-containing protein</fullName>
    </submittedName>
</protein>
<feature type="signal peptide" evidence="9">
    <location>
        <begin position="1"/>
        <end position="33"/>
    </location>
</feature>
<evidence type="ECO:0000256" key="6">
    <source>
        <dbReference type="ARBA" id="ARBA00023157"/>
    </source>
</evidence>
<keyword evidence="5" id="KW-0472">Membrane</keyword>
<comment type="subcellular location">
    <subcellularLocation>
        <location evidence="1">Membrane</location>
        <topology evidence="1">Single-pass membrane protein</topology>
    </subcellularLocation>
</comment>
<sequence>MCPSSWGCKSLLFTHCRISLLFLLLLVENIGEQQEEFLDIVQTRFPGCCAPEYFDCRPAGGGACIPLNKFHDGVVDCADGSDEACFPGQIRCAEYCAELKHLGECLRNPHCDPLTPSTSTGAPQIIIPPIVPREQAAFCPLLRRRLCGLTNTVSCKGYGECIFLKWLMDGKVDCLDGSDEDPEYAALFKVLAYVGNPINPSQVALHGLNPVPTNTPHQVMPISVEPISPVVPINAVVHGGGESVATIEYQQFTSVSPEDEWKPGGAYAPEGEKATSHTMEPVESTGTQPWQGPIIDDFGYPFARTPPSDVFSSRQASTISTTPTTHLFVYSNVTVTPASHNFWPTQEGWLVFPRPPGQSTGGQMVPEAGLISPVISVVKPPSENKNKSAKPTWIVLPTAMGPGGDGQGFLPAKGPLDAFYEVETTTLSESETKHETATIEGEHNETSTFTSQIINTEISHSVKPIVLNSTKVATTPVTFLSSTEPQTTKRNMTIPHEWTISLLTSPPQPPDSASAQVSNS</sequence>
<dbReference type="SMART" id="SM00192">
    <property type="entry name" value="LDLa"/>
    <property type="match status" value="2"/>
</dbReference>
<dbReference type="CDD" id="cd00112">
    <property type="entry name" value="LDLa"/>
    <property type="match status" value="2"/>
</dbReference>
<dbReference type="Proteomes" id="UP001201812">
    <property type="component" value="Unassembled WGS sequence"/>
</dbReference>
<comment type="caution">
    <text evidence="10">The sequence shown here is derived from an EMBL/GenBank/DDBJ whole genome shotgun (WGS) entry which is preliminary data.</text>
</comment>
<evidence type="ECO:0000256" key="8">
    <source>
        <dbReference type="SAM" id="MobiDB-lite"/>
    </source>
</evidence>
<evidence type="ECO:0000256" key="2">
    <source>
        <dbReference type="ARBA" id="ARBA00022692"/>
    </source>
</evidence>
<gene>
    <name evidence="10" type="ORF">DdX_02581</name>
</gene>
<dbReference type="PANTHER" id="PTHR24270">
    <property type="entry name" value="LOW-DENSITY LIPOPROTEIN RECEPTOR-RELATED"/>
    <property type="match status" value="1"/>
</dbReference>
<keyword evidence="3" id="KW-0677">Repeat</keyword>
<dbReference type="PRINTS" id="PR00261">
    <property type="entry name" value="LDLRECEPTOR"/>
</dbReference>
<reference evidence="10" key="1">
    <citation type="submission" date="2022-01" db="EMBL/GenBank/DDBJ databases">
        <title>Genome Sequence Resource for Two Populations of Ditylenchus destructor, the Migratory Endoparasitic Phytonematode.</title>
        <authorList>
            <person name="Zhang H."/>
            <person name="Lin R."/>
            <person name="Xie B."/>
        </authorList>
    </citation>
    <scope>NUCLEOTIDE SEQUENCE</scope>
    <source>
        <strain evidence="10">BazhouSP</strain>
    </source>
</reference>
<dbReference type="PROSITE" id="PS50068">
    <property type="entry name" value="LDLRA_2"/>
    <property type="match status" value="2"/>
</dbReference>
<dbReference type="InterPro" id="IPR002172">
    <property type="entry name" value="LDrepeatLR_classA_rpt"/>
</dbReference>
<feature type="region of interest" description="Disordered" evidence="8">
    <location>
        <begin position="255"/>
        <end position="290"/>
    </location>
</feature>
<dbReference type="Pfam" id="PF00057">
    <property type="entry name" value="Ldl_recept_a"/>
    <property type="match status" value="1"/>
</dbReference>
<evidence type="ECO:0000313" key="10">
    <source>
        <dbReference type="EMBL" id="KAI1725895.1"/>
    </source>
</evidence>
<dbReference type="GO" id="GO:0016192">
    <property type="term" value="P:vesicle-mediated transport"/>
    <property type="evidence" value="ECO:0007669"/>
    <property type="project" value="UniProtKB-ARBA"/>
</dbReference>
<keyword evidence="11" id="KW-1185">Reference proteome</keyword>
<organism evidence="10 11">
    <name type="scientific">Ditylenchus destructor</name>
    <dbReference type="NCBI Taxonomy" id="166010"/>
    <lineage>
        <taxon>Eukaryota</taxon>
        <taxon>Metazoa</taxon>
        <taxon>Ecdysozoa</taxon>
        <taxon>Nematoda</taxon>
        <taxon>Chromadorea</taxon>
        <taxon>Rhabditida</taxon>
        <taxon>Tylenchina</taxon>
        <taxon>Tylenchomorpha</taxon>
        <taxon>Sphaerularioidea</taxon>
        <taxon>Anguinidae</taxon>
        <taxon>Anguininae</taxon>
        <taxon>Ditylenchus</taxon>
    </lineage>
</organism>
<evidence type="ECO:0000256" key="3">
    <source>
        <dbReference type="ARBA" id="ARBA00022737"/>
    </source>
</evidence>
<keyword evidence="2" id="KW-0812">Transmembrane</keyword>
<dbReference type="AlphaFoldDB" id="A0AAD4R991"/>
<evidence type="ECO:0000256" key="4">
    <source>
        <dbReference type="ARBA" id="ARBA00022989"/>
    </source>
</evidence>
<evidence type="ECO:0000313" key="11">
    <source>
        <dbReference type="Proteomes" id="UP001201812"/>
    </source>
</evidence>
<dbReference type="InterPro" id="IPR050685">
    <property type="entry name" value="LDLR"/>
</dbReference>
<keyword evidence="4" id="KW-1133">Transmembrane helix</keyword>
<dbReference type="EMBL" id="JAKKPZ010000002">
    <property type="protein sequence ID" value="KAI1725895.1"/>
    <property type="molecule type" value="Genomic_DNA"/>
</dbReference>
<keyword evidence="10" id="KW-0675">Receptor</keyword>
<evidence type="ECO:0000256" key="1">
    <source>
        <dbReference type="ARBA" id="ARBA00004167"/>
    </source>
</evidence>
<keyword evidence="9" id="KW-0732">Signal</keyword>
<dbReference type="GO" id="GO:0005886">
    <property type="term" value="C:plasma membrane"/>
    <property type="evidence" value="ECO:0007669"/>
    <property type="project" value="TreeGrafter"/>
</dbReference>
<comment type="caution">
    <text evidence="7">Lacks conserved residue(s) required for the propagation of feature annotation.</text>
</comment>
<dbReference type="Gene3D" id="4.10.400.10">
    <property type="entry name" value="Low-density Lipoprotein Receptor"/>
    <property type="match status" value="2"/>
</dbReference>
<name>A0AAD4R991_9BILA</name>
<dbReference type="InterPro" id="IPR036055">
    <property type="entry name" value="LDL_receptor-like_sf"/>
</dbReference>